<dbReference type="InterPro" id="IPR003759">
    <property type="entry name" value="Cbl-bd_cap"/>
</dbReference>
<evidence type="ECO:0000256" key="6">
    <source>
        <dbReference type="ARBA" id="ARBA00012032"/>
    </source>
</evidence>
<dbReference type="InterPro" id="IPR050554">
    <property type="entry name" value="Met_Synthase/Corrinoid"/>
</dbReference>
<evidence type="ECO:0000256" key="8">
    <source>
        <dbReference type="ARBA" id="ARBA00022603"/>
    </source>
</evidence>
<evidence type="ECO:0000256" key="12">
    <source>
        <dbReference type="ARBA" id="ARBA00022691"/>
    </source>
</evidence>
<keyword evidence="11 19" id="KW-0808">Transferase</keyword>
<evidence type="ECO:0000313" key="25">
    <source>
        <dbReference type="Proteomes" id="UP000823914"/>
    </source>
</evidence>
<evidence type="ECO:0000256" key="18">
    <source>
        <dbReference type="ARBA" id="ARBA00031040"/>
    </source>
</evidence>
<dbReference type="InterPro" id="IPR036594">
    <property type="entry name" value="Meth_synthase_dom"/>
</dbReference>
<organism evidence="24 25">
    <name type="scientific">Candidatus Treponema excrementipullorum</name>
    <dbReference type="NCBI Taxonomy" id="2838768"/>
    <lineage>
        <taxon>Bacteria</taxon>
        <taxon>Pseudomonadati</taxon>
        <taxon>Spirochaetota</taxon>
        <taxon>Spirochaetia</taxon>
        <taxon>Spirochaetales</taxon>
        <taxon>Treponemataceae</taxon>
        <taxon>Treponema</taxon>
    </lineage>
</organism>
<dbReference type="PANTHER" id="PTHR45833">
    <property type="entry name" value="METHIONINE SYNTHASE"/>
    <property type="match status" value="1"/>
</dbReference>
<dbReference type="Gene3D" id="3.20.20.20">
    <property type="entry name" value="Dihydropteroate synthase-like"/>
    <property type="match status" value="1"/>
</dbReference>
<dbReference type="PROSITE" id="PS50970">
    <property type="entry name" value="HCY"/>
    <property type="match status" value="1"/>
</dbReference>
<evidence type="ECO:0000259" key="22">
    <source>
        <dbReference type="PROSITE" id="PS51332"/>
    </source>
</evidence>
<dbReference type="PROSITE" id="PS50972">
    <property type="entry name" value="PTERIN_BINDING"/>
    <property type="match status" value="1"/>
</dbReference>
<dbReference type="Pfam" id="PF00809">
    <property type="entry name" value="Pterin_bind"/>
    <property type="match status" value="1"/>
</dbReference>
<evidence type="ECO:0000256" key="9">
    <source>
        <dbReference type="ARBA" id="ARBA00022605"/>
    </source>
</evidence>
<comment type="function">
    <text evidence="17">Catalyzes the transfer of a methyl group from methyl-cobalamin to homocysteine, yielding enzyme-bound cob(I)alamin and methionine. Subsequently, remethylates the cofactor using methyltetrahydrofolate.</text>
</comment>
<dbReference type="GO" id="GO:0032259">
    <property type="term" value="P:methylation"/>
    <property type="evidence" value="ECO:0007669"/>
    <property type="project" value="UniProtKB-KW"/>
</dbReference>
<keyword evidence="9" id="KW-0028">Amino-acid biosynthesis</keyword>
<dbReference type="InterPro" id="IPR036589">
    <property type="entry name" value="HCY_dom_sf"/>
</dbReference>
<dbReference type="PROSITE" id="PS51337">
    <property type="entry name" value="B12_BINDING_NTER"/>
    <property type="match status" value="1"/>
</dbReference>
<feature type="domain" description="B12-binding N-terminal" evidence="23">
    <location>
        <begin position="669"/>
        <end position="762"/>
    </location>
</feature>
<dbReference type="Gene3D" id="3.20.20.330">
    <property type="entry name" value="Homocysteine-binding-like domain"/>
    <property type="match status" value="1"/>
</dbReference>
<keyword evidence="16" id="KW-0170">Cobalt</keyword>
<keyword evidence="13 19" id="KW-0479">Metal-binding</keyword>
<evidence type="ECO:0000256" key="11">
    <source>
        <dbReference type="ARBA" id="ARBA00022679"/>
    </source>
</evidence>
<feature type="binding site" evidence="19">
    <location>
        <position position="275"/>
    </location>
    <ligand>
        <name>Zn(2+)</name>
        <dbReference type="ChEBI" id="CHEBI:29105"/>
    </ligand>
</feature>
<dbReference type="SUPFAM" id="SSF82282">
    <property type="entry name" value="Homocysteine S-methyltransferase"/>
    <property type="match status" value="1"/>
</dbReference>
<dbReference type="CDD" id="cd02070">
    <property type="entry name" value="corrinoid_protein_B12-BD"/>
    <property type="match status" value="1"/>
</dbReference>
<dbReference type="PANTHER" id="PTHR45833:SF1">
    <property type="entry name" value="METHIONINE SYNTHASE"/>
    <property type="match status" value="1"/>
</dbReference>
<dbReference type="GO" id="GO:0008705">
    <property type="term" value="F:methionine synthase activity"/>
    <property type="evidence" value="ECO:0007669"/>
    <property type="project" value="UniProtKB-EC"/>
</dbReference>
<evidence type="ECO:0000259" key="20">
    <source>
        <dbReference type="PROSITE" id="PS50970"/>
    </source>
</evidence>
<evidence type="ECO:0000256" key="13">
    <source>
        <dbReference type="ARBA" id="ARBA00022723"/>
    </source>
</evidence>
<keyword evidence="10" id="KW-0846">Cobalamin</keyword>
<dbReference type="EMBL" id="JAHLFV010000026">
    <property type="protein sequence ID" value="MBU3849153.1"/>
    <property type="molecule type" value="Genomic_DNA"/>
</dbReference>
<keyword evidence="12" id="KW-0949">S-adenosyl-L-methionine</keyword>
<comment type="catalytic activity">
    <reaction evidence="1">
        <text>(6S)-5-methyl-5,6,7,8-tetrahydrofolate + L-homocysteine = (6S)-5,6,7,8-tetrahydrofolate + L-methionine</text>
        <dbReference type="Rhea" id="RHEA:11172"/>
        <dbReference type="ChEBI" id="CHEBI:18608"/>
        <dbReference type="ChEBI" id="CHEBI:57453"/>
        <dbReference type="ChEBI" id="CHEBI:57844"/>
        <dbReference type="ChEBI" id="CHEBI:58199"/>
        <dbReference type="EC" id="2.1.1.13"/>
    </reaction>
</comment>
<dbReference type="Proteomes" id="UP000823914">
    <property type="component" value="Unassembled WGS sequence"/>
</dbReference>
<feature type="binding site" evidence="19">
    <location>
        <position position="340"/>
    </location>
    <ligand>
        <name>Zn(2+)</name>
        <dbReference type="ChEBI" id="CHEBI:29105"/>
    </ligand>
</feature>
<evidence type="ECO:0000256" key="15">
    <source>
        <dbReference type="ARBA" id="ARBA00023167"/>
    </source>
</evidence>
<gene>
    <name evidence="24" type="ORF">IAA16_01145</name>
</gene>
<dbReference type="EC" id="2.1.1.13" evidence="6"/>
<reference evidence="24" key="2">
    <citation type="submission" date="2021-04" db="EMBL/GenBank/DDBJ databases">
        <authorList>
            <person name="Gilroy R."/>
        </authorList>
    </citation>
    <scope>NUCLEOTIDE SEQUENCE</scope>
    <source>
        <strain evidence="24">Gambia15-2214</strain>
    </source>
</reference>
<evidence type="ECO:0000259" key="21">
    <source>
        <dbReference type="PROSITE" id="PS50972"/>
    </source>
</evidence>
<dbReference type="InterPro" id="IPR036724">
    <property type="entry name" value="Cobalamin-bd_sf"/>
</dbReference>
<dbReference type="SUPFAM" id="SSF47644">
    <property type="entry name" value="Methionine synthase domain"/>
    <property type="match status" value="1"/>
</dbReference>
<dbReference type="SUPFAM" id="SSF51717">
    <property type="entry name" value="Dihydropteroate synthetase-like"/>
    <property type="match status" value="1"/>
</dbReference>
<dbReference type="InterPro" id="IPR000489">
    <property type="entry name" value="Pterin-binding_dom"/>
</dbReference>
<dbReference type="GO" id="GO:0050667">
    <property type="term" value="P:homocysteine metabolic process"/>
    <property type="evidence" value="ECO:0007669"/>
    <property type="project" value="TreeGrafter"/>
</dbReference>
<dbReference type="AlphaFoldDB" id="A0A9E2NZV0"/>
<dbReference type="Pfam" id="PF02574">
    <property type="entry name" value="S-methyl_trans"/>
    <property type="match status" value="1"/>
</dbReference>
<comment type="cofactor">
    <cofactor evidence="2 19">
        <name>Zn(2+)</name>
        <dbReference type="ChEBI" id="CHEBI:29105"/>
    </cofactor>
</comment>
<dbReference type="Gene3D" id="1.10.1240.10">
    <property type="entry name" value="Methionine synthase domain"/>
    <property type="match status" value="1"/>
</dbReference>
<keyword evidence="14 19" id="KW-0862">Zinc</keyword>
<feature type="domain" description="B12-binding" evidence="22">
    <location>
        <begin position="764"/>
        <end position="888"/>
    </location>
</feature>
<evidence type="ECO:0000313" key="24">
    <source>
        <dbReference type="EMBL" id="MBU3849153.1"/>
    </source>
</evidence>
<accession>A0A9E2NZV0</accession>
<dbReference type="Pfam" id="PF02310">
    <property type="entry name" value="B12-binding"/>
    <property type="match status" value="1"/>
</dbReference>
<feature type="domain" description="Hcy-binding" evidence="20">
    <location>
        <begin position="1"/>
        <end position="355"/>
    </location>
</feature>
<comment type="cofactor">
    <cofactor evidence="3">
        <name>methylcob(III)alamin</name>
        <dbReference type="ChEBI" id="CHEBI:28115"/>
    </cofactor>
</comment>
<dbReference type="InterPro" id="IPR003726">
    <property type="entry name" value="HCY_dom"/>
</dbReference>
<comment type="similarity">
    <text evidence="5">Belongs to the vitamin-B12 dependent methionine synthase family.</text>
</comment>
<feature type="domain" description="Pterin-binding" evidence="21">
    <location>
        <begin position="384"/>
        <end position="627"/>
    </location>
</feature>
<evidence type="ECO:0000256" key="7">
    <source>
        <dbReference type="ARBA" id="ARBA00013998"/>
    </source>
</evidence>
<reference evidence="24" key="1">
    <citation type="journal article" date="2021" name="PeerJ">
        <title>Extensive microbial diversity within the chicken gut microbiome revealed by metagenomics and culture.</title>
        <authorList>
            <person name="Gilroy R."/>
            <person name="Ravi A."/>
            <person name="Getino M."/>
            <person name="Pursley I."/>
            <person name="Horton D.L."/>
            <person name="Alikhan N.F."/>
            <person name="Baker D."/>
            <person name="Gharbi K."/>
            <person name="Hall N."/>
            <person name="Watson M."/>
            <person name="Adriaenssens E.M."/>
            <person name="Foster-Nyarko E."/>
            <person name="Jarju S."/>
            <person name="Secka A."/>
            <person name="Antonio M."/>
            <person name="Oren A."/>
            <person name="Chaudhuri R.R."/>
            <person name="La Ragione R."/>
            <person name="Hildebrand F."/>
            <person name="Pallen M.J."/>
        </authorList>
    </citation>
    <scope>NUCLEOTIDE SEQUENCE</scope>
    <source>
        <strain evidence="24">Gambia15-2214</strain>
    </source>
</reference>
<dbReference type="InterPro" id="IPR006158">
    <property type="entry name" value="Cobalamin-bd"/>
</dbReference>
<comment type="caution">
    <text evidence="24">The sequence shown here is derived from an EMBL/GenBank/DDBJ whole genome shotgun (WGS) entry which is preliminary data.</text>
</comment>
<evidence type="ECO:0000256" key="10">
    <source>
        <dbReference type="ARBA" id="ARBA00022628"/>
    </source>
</evidence>
<dbReference type="GO" id="GO:0005829">
    <property type="term" value="C:cytosol"/>
    <property type="evidence" value="ECO:0007669"/>
    <property type="project" value="TreeGrafter"/>
</dbReference>
<keyword evidence="15" id="KW-0486">Methionine biosynthesis</keyword>
<dbReference type="Gene3D" id="3.40.50.280">
    <property type="entry name" value="Cobalamin-binding domain"/>
    <property type="match status" value="1"/>
</dbReference>
<evidence type="ECO:0000259" key="23">
    <source>
        <dbReference type="PROSITE" id="PS51337"/>
    </source>
</evidence>
<evidence type="ECO:0000256" key="2">
    <source>
        <dbReference type="ARBA" id="ARBA00001947"/>
    </source>
</evidence>
<evidence type="ECO:0000256" key="19">
    <source>
        <dbReference type="PROSITE-ProRule" id="PRU00333"/>
    </source>
</evidence>
<evidence type="ECO:0000256" key="5">
    <source>
        <dbReference type="ARBA" id="ARBA00010398"/>
    </source>
</evidence>
<dbReference type="SUPFAM" id="SSF52242">
    <property type="entry name" value="Cobalamin (vitamin B12)-binding domain"/>
    <property type="match status" value="1"/>
</dbReference>
<evidence type="ECO:0000256" key="14">
    <source>
        <dbReference type="ARBA" id="ARBA00022833"/>
    </source>
</evidence>
<evidence type="ECO:0000256" key="1">
    <source>
        <dbReference type="ARBA" id="ARBA00001700"/>
    </source>
</evidence>
<protein>
    <recommendedName>
        <fullName evidence="7">Methionine synthase</fullName>
        <ecNumber evidence="6">2.1.1.13</ecNumber>
    </recommendedName>
    <alternativeName>
        <fullName evidence="18">5-methyltetrahydrofolate--homocysteine methyltransferase</fullName>
    </alternativeName>
</protein>
<dbReference type="SMART" id="SM01018">
    <property type="entry name" value="B12-binding_2"/>
    <property type="match status" value="1"/>
</dbReference>
<evidence type="ECO:0000256" key="17">
    <source>
        <dbReference type="ARBA" id="ARBA00025552"/>
    </source>
</evidence>
<dbReference type="PROSITE" id="PS51332">
    <property type="entry name" value="B12_BINDING"/>
    <property type="match status" value="1"/>
</dbReference>
<sequence length="888" mass="97736">MKTFTEILGKEILFFDGGTGSLLQAQGLKPGELPETWNILHPEKIVDIHYNYYLAGANIIKTNTFGANPLKFPLKNPCTDNIASCRKPQNTYSEIKQSGDDIDSVSSKTFFLETLIEAALKNANTARQKIHETVFSENTMLQLKNSNLIPQHIDSRKSPHFIAFDIGPLGKLFAPLGDLPFEEGIRLFSEVFRIALHVHSQYPFDLILIETINDCYEAKAAVIAAKEVMEEVGMRLPVIVTTVYDQSAKSLTGSAPETMVTILEGLGVAALGMNCSLGPKQMTDIVPRLTAVSSLPVVVNPNAGLPHSQQGHTIYDVTPADFATITASFVDMGASLLGGCCGTTPEHICRLVNLCKDKTCSLPYDKNLTCVSSYTKTMYLGDKPLLIGERINPTGKKRFKQALRENDIPYILREGLNQEEKGVHILDVNVGLPEIDETEMLETVVRELQSVTELPLQLDTSHFGAMEKALRIYNGKALVNSVNGKKEVMDKVFPLIKKYGGVVVALTLDENGIPDTVQGRLAIAEKIFACAQTYGISKKNIIVDPLAMAISADTQAAAITLDTLDAIHKQKGRTILGVSNISFGLPQRDFVTAGFFTMAMERGLSAAIMNPNSTEMMKAYICFCTLRGYDPNCSRYIEFVEEYTKQQALQESQQLQPQMPKVPNTTLPATFSGTPQQDKNSLQYAIIRGLKKEAQEYTQKLLQTDAPLDIINNHLIPALDHVGKGFEAKTLFLPQLLMSAEAAKEAFKEIKTHLVGSGTAEESKGTIVLATVKGDIHDIGKNIVKVLLENYSFTVIDLGKDVPPEKIAETVCQHHIYLVGLSALMTTTVPYMEETIKLLRKEAPWCKVCVGGAVMTEEYAHMIDADFYGKDALDTVKFAQNFFTSLQQ</sequence>
<dbReference type="Pfam" id="PF02607">
    <property type="entry name" value="B12-binding_2"/>
    <property type="match status" value="1"/>
</dbReference>
<evidence type="ECO:0000256" key="16">
    <source>
        <dbReference type="ARBA" id="ARBA00023285"/>
    </source>
</evidence>
<proteinExistence type="inferred from homology"/>
<dbReference type="GO" id="GO:0031419">
    <property type="term" value="F:cobalamin binding"/>
    <property type="evidence" value="ECO:0007669"/>
    <property type="project" value="UniProtKB-KW"/>
</dbReference>
<name>A0A9E2NZV0_9SPIR</name>
<dbReference type="GO" id="GO:0046653">
    <property type="term" value="P:tetrahydrofolate metabolic process"/>
    <property type="evidence" value="ECO:0007669"/>
    <property type="project" value="TreeGrafter"/>
</dbReference>
<comment type="pathway">
    <text evidence="4">Amino-acid biosynthesis; L-methionine biosynthesis via de novo pathway; L-methionine from L-homocysteine (MetH route): step 1/1.</text>
</comment>
<evidence type="ECO:0000256" key="4">
    <source>
        <dbReference type="ARBA" id="ARBA00005178"/>
    </source>
</evidence>
<evidence type="ECO:0000256" key="3">
    <source>
        <dbReference type="ARBA" id="ARBA00001956"/>
    </source>
</evidence>
<dbReference type="GO" id="GO:0046872">
    <property type="term" value="F:metal ion binding"/>
    <property type="evidence" value="ECO:0007669"/>
    <property type="project" value="UniProtKB-KW"/>
</dbReference>
<dbReference type="InterPro" id="IPR011005">
    <property type="entry name" value="Dihydropteroate_synth-like_sf"/>
</dbReference>
<keyword evidence="8 19" id="KW-0489">Methyltransferase</keyword>
<feature type="binding site" evidence="19">
    <location>
        <position position="341"/>
    </location>
    <ligand>
        <name>Zn(2+)</name>
        <dbReference type="ChEBI" id="CHEBI:29105"/>
    </ligand>
</feature>